<dbReference type="CDD" id="cd00537">
    <property type="entry name" value="MTHFR"/>
    <property type="match status" value="1"/>
</dbReference>
<dbReference type="GO" id="GO:0071949">
    <property type="term" value="F:FAD binding"/>
    <property type="evidence" value="ECO:0007669"/>
    <property type="project" value="TreeGrafter"/>
</dbReference>
<keyword evidence="7" id="KW-0560">Oxidoreductase</keyword>
<dbReference type="GO" id="GO:0035999">
    <property type="term" value="P:tetrahydrofolate interconversion"/>
    <property type="evidence" value="ECO:0007669"/>
    <property type="project" value="UniProtKB-UniPathway"/>
</dbReference>
<comment type="pathway">
    <text evidence="10">Amino-acid biosynthesis; L-methionine biosynthesis via de novo pathway.</text>
</comment>
<keyword evidence="9" id="KW-0486">Methionine biosynthesis</keyword>
<reference evidence="12" key="1">
    <citation type="submission" date="2020-05" db="EMBL/GenBank/DDBJ databases">
        <authorList>
            <person name="Chiriac C."/>
            <person name="Salcher M."/>
            <person name="Ghai R."/>
            <person name="Kavagutti S V."/>
        </authorList>
    </citation>
    <scope>NUCLEOTIDE SEQUENCE</scope>
</reference>
<keyword evidence="5" id="KW-0285">Flavoprotein</keyword>
<keyword evidence="6" id="KW-0274">FAD</keyword>
<keyword evidence="8" id="KW-0520">NAD</keyword>
<gene>
    <name evidence="12" type="ORF">UFOPK3401_00814</name>
</gene>
<dbReference type="Pfam" id="PF02219">
    <property type="entry name" value="MTHFR"/>
    <property type="match status" value="1"/>
</dbReference>
<comment type="cofactor">
    <cofactor evidence="1">
        <name>FAD</name>
        <dbReference type="ChEBI" id="CHEBI:57692"/>
    </cofactor>
</comment>
<dbReference type="InterPro" id="IPR004620">
    <property type="entry name" value="MTHF_reductase_bac"/>
</dbReference>
<evidence type="ECO:0000256" key="9">
    <source>
        <dbReference type="ARBA" id="ARBA00023167"/>
    </source>
</evidence>
<evidence type="ECO:0000313" key="12">
    <source>
        <dbReference type="EMBL" id="CAB4871142.1"/>
    </source>
</evidence>
<evidence type="ECO:0000256" key="7">
    <source>
        <dbReference type="ARBA" id="ARBA00023002"/>
    </source>
</evidence>
<dbReference type="Gene3D" id="3.20.20.220">
    <property type="match status" value="1"/>
</dbReference>
<dbReference type="AlphaFoldDB" id="A0A6J7DJJ7"/>
<dbReference type="EMBL" id="CAFBLM010000032">
    <property type="protein sequence ID" value="CAB4871142.1"/>
    <property type="molecule type" value="Genomic_DNA"/>
</dbReference>
<evidence type="ECO:0000256" key="2">
    <source>
        <dbReference type="ARBA" id="ARBA00004777"/>
    </source>
</evidence>
<evidence type="ECO:0000256" key="10">
    <source>
        <dbReference type="ARBA" id="ARBA00034478"/>
    </source>
</evidence>
<evidence type="ECO:0000256" key="1">
    <source>
        <dbReference type="ARBA" id="ARBA00001974"/>
    </source>
</evidence>
<dbReference type="UniPathway" id="UPA00193"/>
<evidence type="ECO:0000256" key="4">
    <source>
        <dbReference type="ARBA" id="ARBA00022605"/>
    </source>
</evidence>
<dbReference type="PANTHER" id="PTHR45754:SF3">
    <property type="entry name" value="METHYLENETETRAHYDROFOLATE REDUCTASE (NADPH)"/>
    <property type="match status" value="1"/>
</dbReference>
<evidence type="ECO:0000256" key="3">
    <source>
        <dbReference type="ARBA" id="ARBA00006743"/>
    </source>
</evidence>
<name>A0A6J7DJJ7_9ZZZZ</name>
<dbReference type="PANTHER" id="PTHR45754">
    <property type="entry name" value="METHYLENETETRAHYDROFOLATE REDUCTASE"/>
    <property type="match status" value="1"/>
</dbReference>
<evidence type="ECO:0000256" key="6">
    <source>
        <dbReference type="ARBA" id="ARBA00022827"/>
    </source>
</evidence>
<protein>
    <recommendedName>
        <fullName evidence="11">methylenetetrahydrofolate reductase (NADH)</fullName>
        <ecNumber evidence="11">1.5.1.54</ecNumber>
    </recommendedName>
</protein>
<accession>A0A6J7DJJ7</accession>
<dbReference type="InterPro" id="IPR003171">
    <property type="entry name" value="Mehydrof_redctse-like"/>
</dbReference>
<dbReference type="SUPFAM" id="SSF51730">
    <property type="entry name" value="FAD-linked oxidoreductase"/>
    <property type="match status" value="1"/>
</dbReference>
<dbReference type="GO" id="GO:0005829">
    <property type="term" value="C:cytosol"/>
    <property type="evidence" value="ECO:0007669"/>
    <property type="project" value="InterPro"/>
</dbReference>
<evidence type="ECO:0000256" key="5">
    <source>
        <dbReference type="ARBA" id="ARBA00022630"/>
    </source>
</evidence>
<dbReference type="InterPro" id="IPR029041">
    <property type="entry name" value="FAD-linked_oxidoreductase-like"/>
</dbReference>
<sequence>MSDASVGIVDQALSNGRASISFELFPPKTAQGEKNLWEALHELDALTPTFVSVTYGAGGTTRDLTVRITERIASQTSLSPVGHLTCVGATRDQVQGVIEQYRAAGVRTVLALRGDPPGGLGTPWVQHEGGFKHADELVAMLASYGDMSIGVGAFPDGHPESVSVQQDADVLAAKQAAGAHFAITQFFFSADRYFESVELAKSAGCSMPIIPGIMPLTNFTQVQRFAELSGVQVPSELAKRARAVADDPEAVRELGIAEATRLCQQLLDGGAPGLHFYTLNRSSATREIYANLGLS</sequence>
<dbReference type="GO" id="GO:0106312">
    <property type="term" value="F:methylenetetrahydrofolate reductase (NADH) activity"/>
    <property type="evidence" value="ECO:0007669"/>
    <property type="project" value="UniProtKB-EC"/>
</dbReference>
<comment type="similarity">
    <text evidence="3">Belongs to the methylenetetrahydrofolate reductase family.</text>
</comment>
<organism evidence="12">
    <name type="scientific">freshwater metagenome</name>
    <dbReference type="NCBI Taxonomy" id="449393"/>
    <lineage>
        <taxon>unclassified sequences</taxon>
        <taxon>metagenomes</taxon>
        <taxon>ecological metagenomes</taxon>
    </lineage>
</organism>
<dbReference type="EC" id="1.5.1.54" evidence="11"/>
<dbReference type="GO" id="GO:0009086">
    <property type="term" value="P:methionine biosynthetic process"/>
    <property type="evidence" value="ECO:0007669"/>
    <property type="project" value="UniProtKB-KW"/>
</dbReference>
<dbReference type="NCBIfam" id="TIGR00676">
    <property type="entry name" value="fadh2"/>
    <property type="match status" value="1"/>
</dbReference>
<keyword evidence="4" id="KW-0028">Amino-acid biosynthesis</keyword>
<evidence type="ECO:0000256" key="8">
    <source>
        <dbReference type="ARBA" id="ARBA00023027"/>
    </source>
</evidence>
<proteinExistence type="inferred from homology"/>
<comment type="pathway">
    <text evidence="2">One-carbon metabolism; tetrahydrofolate interconversion.</text>
</comment>
<evidence type="ECO:0000256" key="11">
    <source>
        <dbReference type="ARBA" id="ARBA00034529"/>
    </source>
</evidence>